<feature type="compositionally biased region" description="Gly residues" evidence="1">
    <location>
        <begin position="517"/>
        <end position="526"/>
    </location>
</feature>
<dbReference type="EMBL" id="LHPM01000013">
    <property type="protein sequence ID" value="OAL66282.1"/>
    <property type="molecule type" value="Genomic_DNA"/>
</dbReference>
<dbReference type="PANTHER" id="PTHR37540:SF5">
    <property type="entry name" value="TRANSCRIPTION FACTOR DOMAIN-CONTAINING PROTEIN"/>
    <property type="match status" value="1"/>
</dbReference>
<evidence type="ECO:0000313" key="3">
    <source>
        <dbReference type="Proteomes" id="UP000243015"/>
    </source>
</evidence>
<sequence length="770" mass="84401">MTEQEESAIDNKNYDPDPTSIFTAMPPKTKKTKLAERRAAATAGTVGKDGAGNNKNGDVFHFVTVNPISEDQKLENRTLIRSHASKYIWRQHRAVRAENTGSGGASTNVSMSGNGNGSGLAVRQYSAADAGKTMAASRRRGQTLKTWSAGVKEETPPSNSSTRMAMGMSVHRAVDMNDSVPSIEPAVVNGNWNDIHTNVDTGCDDQGEVDADADGDAEDVSRDNNNIQANDSVVVVDEESSNSDGSPPPTGCLAIAPHIRTPASSVGSNNVNRPFNQLIHWLENPGQICPSILDEGAIGRLMRYAAFDLWPGLVLGAEGQRWGREAAAGVWLPRAMANPALFTAFLYGAAGHMQTRRRLDSVQVSPQTRAEKMEQIVCETETIKQLNKMMKDPTQAFSDEVVLAVLCMAFNRIDYSGWKPSDPSPKAPLRNLQWLDVYGGLSLNDHHVKGLMAIIETRGGLKSIKMPGLAETLSTSGVMLSTKYLAKPRLPFVPIFKETAIGQTPNWPTLNPTPGTNGSGYSGGSSGESSSAMTTTLHYLLSTRPMHNSIPTNPLSPIPPNLQVILQNMREYNIVVDLQTQGLLPNLELSVIADRRNYIQYNLVSLPASYEFPDSYNAIYRLYEPCRLAAMVYSMLVIFPLPAANRPFKQLVAQLIQSLITVDGDEGSGWAAESGQWPWEYEREGSQDLTPEEEERVSCLYLWIIVMGGIASRGMGPNSEWFATRFEQTLQMKGMSTWEEVKQCVTSIMWMDSVCDYGGLAFWRETRDGF</sequence>
<feature type="region of interest" description="Disordered" evidence="1">
    <location>
        <begin position="504"/>
        <end position="529"/>
    </location>
</feature>
<reference evidence="2 3" key="1">
    <citation type="submission" date="2016-05" db="EMBL/GenBank/DDBJ databases">
        <title>Genome sequencing of Trichophyton rubrum CMCC(F)T1i isolated from hair.</title>
        <authorList>
            <person name="Zhan P."/>
            <person name="Tao Y."/>
            <person name="Liu W."/>
        </authorList>
    </citation>
    <scope>NUCLEOTIDE SEQUENCE [LARGE SCALE GENOMIC DNA]</scope>
    <source>
        <strain evidence="3">CMCC(F)T1i</strain>
    </source>
</reference>
<gene>
    <name evidence="2" type="ORF">A7C99_3390</name>
</gene>
<dbReference type="AlphaFoldDB" id="A0A178F1H7"/>
<name>A0A178F1H7_TRIRU</name>
<dbReference type="VEuPathDB" id="FungiDB:TERG_01569"/>
<feature type="compositionally biased region" description="Polar residues" evidence="1">
    <location>
        <begin position="504"/>
        <end position="516"/>
    </location>
</feature>
<protein>
    <submittedName>
        <fullName evidence="2">Uncharacterized protein</fullName>
    </submittedName>
</protein>
<evidence type="ECO:0000256" key="1">
    <source>
        <dbReference type="SAM" id="MobiDB-lite"/>
    </source>
</evidence>
<feature type="region of interest" description="Disordered" evidence="1">
    <location>
        <begin position="201"/>
        <end position="230"/>
    </location>
</feature>
<proteinExistence type="predicted"/>
<feature type="region of interest" description="Disordered" evidence="1">
    <location>
        <begin position="1"/>
        <end position="30"/>
    </location>
</feature>
<evidence type="ECO:0000313" key="2">
    <source>
        <dbReference type="EMBL" id="OAL66282.1"/>
    </source>
</evidence>
<comment type="caution">
    <text evidence="2">The sequence shown here is derived from an EMBL/GenBank/DDBJ whole genome shotgun (WGS) entry which is preliminary data.</text>
</comment>
<organism evidence="2 3">
    <name type="scientific">Trichophyton rubrum</name>
    <name type="common">Athlete's foot fungus</name>
    <name type="synonym">Epidermophyton rubrum</name>
    <dbReference type="NCBI Taxonomy" id="5551"/>
    <lineage>
        <taxon>Eukaryota</taxon>
        <taxon>Fungi</taxon>
        <taxon>Dikarya</taxon>
        <taxon>Ascomycota</taxon>
        <taxon>Pezizomycotina</taxon>
        <taxon>Eurotiomycetes</taxon>
        <taxon>Eurotiomycetidae</taxon>
        <taxon>Onygenales</taxon>
        <taxon>Arthrodermataceae</taxon>
        <taxon>Trichophyton</taxon>
    </lineage>
</organism>
<dbReference type="Proteomes" id="UP000243015">
    <property type="component" value="Unassembled WGS sequence"/>
</dbReference>
<feature type="compositionally biased region" description="Acidic residues" evidence="1">
    <location>
        <begin position="202"/>
        <end position="218"/>
    </location>
</feature>
<dbReference type="PANTHER" id="PTHR37540">
    <property type="entry name" value="TRANSCRIPTION FACTOR (ACR-2), PUTATIVE-RELATED-RELATED"/>
    <property type="match status" value="1"/>
</dbReference>
<accession>A0A178F1H7</accession>